<dbReference type="STRING" id="571932.SAMN05421743_101247"/>
<organism evidence="1 2">
    <name type="scientific">Thalassobacillus cyri</name>
    <dbReference type="NCBI Taxonomy" id="571932"/>
    <lineage>
        <taxon>Bacteria</taxon>
        <taxon>Bacillati</taxon>
        <taxon>Bacillota</taxon>
        <taxon>Bacilli</taxon>
        <taxon>Bacillales</taxon>
        <taxon>Bacillaceae</taxon>
        <taxon>Thalassobacillus</taxon>
    </lineage>
</organism>
<dbReference type="Proteomes" id="UP000198584">
    <property type="component" value="Unassembled WGS sequence"/>
</dbReference>
<protein>
    <submittedName>
        <fullName evidence="1">RNA polymerase sigma factor, sigma-70 family</fullName>
    </submittedName>
</protein>
<dbReference type="InterPro" id="IPR013324">
    <property type="entry name" value="RNA_pol_sigma_r3/r4-like"/>
</dbReference>
<dbReference type="EMBL" id="FNQR01000001">
    <property type="protein sequence ID" value="SDZ79983.1"/>
    <property type="molecule type" value="Genomic_DNA"/>
</dbReference>
<dbReference type="InterPro" id="IPR036388">
    <property type="entry name" value="WH-like_DNA-bd_sf"/>
</dbReference>
<dbReference type="GO" id="GO:0003700">
    <property type="term" value="F:DNA-binding transcription factor activity"/>
    <property type="evidence" value="ECO:0007669"/>
    <property type="project" value="InterPro"/>
</dbReference>
<gene>
    <name evidence="1" type="ORF">SAMN05421743_101247</name>
</gene>
<accession>A0A1H3VYU0</accession>
<dbReference type="RefSeq" id="WP_093041366.1">
    <property type="nucleotide sequence ID" value="NZ_FNQR01000001.1"/>
</dbReference>
<dbReference type="InterPro" id="IPR014284">
    <property type="entry name" value="RNA_pol_sigma-70_dom"/>
</dbReference>
<dbReference type="Gene3D" id="1.10.10.10">
    <property type="entry name" value="Winged helix-like DNA-binding domain superfamily/Winged helix DNA-binding domain"/>
    <property type="match status" value="1"/>
</dbReference>
<sequence>MSITFEARLRQYKLMLNKFISKYPLLEKEDLYQEGLIVLYECMQNHNESLSSFTTYYYMKLNYHFLDLHRQNQKQIRLTKKLRIQSSVSVPLPSFDRFLMDDILQLLTPKQAKWFHYHILENRSYPEIATLENTTIDAIKGWAREAKKKIAVLLRTYEK</sequence>
<dbReference type="SUPFAM" id="SSF88659">
    <property type="entry name" value="Sigma3 and sigma4 domains of RNA polymerase sigma factors"/>
    <property type="match status" value="1"/>
</dbReference>
<dbReference type="OrthoDB" id="9783788at2"/>
<dbReference type="NCBIfam" id="TIGR02937">
    <property type="entry name" value="sigma70-ECF"/>
    <property type="match status" value="1"/>
</dbReference>
<keyword evidence="2" id="KW-1185">Reference proteome</keyword>
<reference evidence="1 2" key="1">
    <citation type="submission" date="2016-10" db="EMBL/GenBank/DDBJ databases">
        <authorList>
            <person name="de Groot N.N."/>
        </authorList>
    </citation>
    <scope>NUCLEOTIDE SEQUENCE [LARGE SCALE GENOMIC DNA]</scope>
    <source>
        <strain evidence="1 2">CCM7597</strain>
    </source>
</reference>
<evidence type="ECO:0000313" key="2">
    <source>
        <dbReference type="Proteomes" id="UP000198584"/>
    </source>
</evidence>
<dbReference type="AlphaFoldDB" id="A0A1H3VYU0"/>
<dbReference type="GO" id="GO:0006352">
    <property type="term" value="P:DNA-templated transcription initiation"/>
    <property type="evidence" value="ECO:0007669"/>
    <property type="project" value="InterPro"/>
</dbReference>
<evidence type="ECO:0000313" key="1">
    <source>
        <dbReference type="EMBL" id="SDZ79983.1"/>
    </source>
</evidence>
<name>A0A1H3VYU0_9BACI</name>
<dbReference type="Gene3D" id="1.10.1740.10">
    <property type="match status" value="1"/>
</dbReference>
<dbReference type="InterPro" id="IPR013325">
    <property type="entry name" value="RNA_pol_sigma_r2"/>
</dbReference>
<dbReference type="SUPFAM" id="SSF88946">
    <property type="entry name" value="Sigma2 domain of RNA polymerase sigma factors"/>
    <property type="match status" value="1"/>
</dbReference>
<proteinExistence type="predicted"/>